<proteinExistence type="predicted"/>
<reference evidence="1" key="1">
    <citation type="journal article" date="2020" name="Nature">
        <title>Giant virus diversity and host interactions through global metagenomics.</title>
        <authorList>
            <person name="Schulz F."/>
            <person name="Roux S."/>
            <person name="Paez-Espino D."/>
            <person name="Jungbluth S."/>
            <person name="Walsh D.A."/>
            <person name="Denef V.J."/>
            <person name="McMahon K.D."/>
            <person name="Konstantinidis K.T."/>
            <person name="Eloe-Fadrosh E.A."/>
            <person name="Kyrpides N.C."/>
            <person name="Woyke T."/>
        </authorList>
    </citation>
    <scope>NUCLEOTIDE SEQUENCE</scope>
    <source>
        <strain evidence="1">GVMAG-M-3300027747-57</strain>
    </source>
</reference>
<name>A0A6C0JL39_9ZZZZ</name>
<dbReference type="AlphaFoldDB" id="A0A6C0JL39"/>
<accession>A0A6C0JL39</accession>
<sequence>MSQFKNTNDLFLEPKTTQYGSHMIMTNVTKQTKTKYINIDTRFRDEYNYLQIANYNITLPERIADVSKMTVKSVEIPISFHNISSNIGNNCFNVTISGTTTKITIPDGNYNTTSLTSALNTALTGYNLTYNNSSSKSTLTSTSGTVTVNFAIGSTGGSDKYNFKSKLGWLMGFRNSTYSITSTITTSESFIDLNGPRYLYLAIDEFNKGNQHSFYSPLYTSIINKNIIARISLDPSNHSFGTVLPVNYSNGLLLSDTRSYTGKIDLLKLNVQLLDENGNNVALNGLDFSFCLEVEHE</sequence>
<dbReference type="EMBL" id="MN740432">
    <property type="protein sequence ID" value="QHU06372.1"/>
    <property type="molecule type" value="Genomic_DNA"/>
</dbReference>
<organism evidence="1">
    <name type="scientific">viral metagenome</name>
    <dbReference type="NCBI Taxonomy" id="1070528"/>
    <lineage>
        <taxon>unclassified sequences</taxon>
        <taxon>metagenomes</taxon>
        <taxon>organismal metagenomes</taxon>
    </lineage>
</organism>
<protein>
    <submittedName>
        <fullName evidence="1">Uncharacterized protein</fullName>
    </submittedName>
</protein>
<evidence type="ECO:0000313" key="1">
    <source>
        <dbReference type="EMBL" id="QHU06372.1"/>
    </source>
</evidence>